<organism evidence="2 3">
    <name type="scientific">Denitromonas halophila</name>
    <dbReference type="NCBI Taxonomy" id="1629404"/>
    <lineage>
        <taxon>Bacteria</taxon>
        <taxon>Pseudomonadati</taxon>
        <taxon>Pseudomonadota</taxon>
        <taxon>Betaproteobacteria</taxon>
        <taxon>Rhodocyclales</taxon>
        <taxon>Zoogloeaceae</taxon>
        <taxon>Denitromonas</taxon>
    </lineage>
</organism>
<evidence type="ECO:0000256" key="1">
    <source>
        <dbReference type="SAM" id="Coils"/>
    </source>
</evidence>
<keyword evidence="1" id="KW-0175">Coiled coil</keyword>
<dbReference type="Proteomes" id="UP000318349">
    <property type="component" value="Unassembled WGS sequence"/>
</dbReference>
<dbReference type="EMBL" id="VMNI01000006">
    <property type="protein sequence ID" value="TVO78150.1"/>
    <property type="molecule type" value="Genomic_DNA"/>
</dbReference>
<name>A0A558E523_9RHOO</name>
<protein>
    <recommendedName>
        <fullName evidence="4">Coiled coil domain-containing protein</fullName>
    </recommendedName>
</protein>
<accession>A0A558E523</accession>
<proteinExistence type="predicted"/>
<evidence type="ECO:0000313" key="3">
    <source>
        <dbReference type="Proteomes" id="UP000318349"/>
    </source>
</evidence>
<sequence>MSKREDYLALMEKQLAEWKEQIEPLLAEAEQWEVRVKRQYETNIETLHTKRKEALQHLSDLQQANDENWEQIKTNTDAAWEALKEMTERLRTVKKK</sequence>
<reference evidence="2 3" key="1">
    <citation type="submission" date="2019-07" db="EMBL/GenBank/DDBJ databases">
        <title>The pathways for chlorine oxyanion respiration interact through the shared metabolite chlorate.</title>
        <authorList>
            <person name="Barnum T.P."/>
            <person name="Cheng Y."/>
            <person name="Hill K.A."/>
            <person name="Lucas L.N."/>
            <person name="Carlson H.K."/>
            <person name="Coates J.D."/>
        </authorList>
    </citation>
    <scope>NUCLEOTIDE SEQUENCE [LARGE SCALE GENOMIC DNA]</scope>
    <source>
        <strain evidence="2 3">SFB-1</strain>
    </source>
</reference>
<gene>
    <name evidence="2" type="ORF">FHP89_06640</name>
</gene>
<evidence type="ECO:0000313" key="2">
    <source>
        <dbReference type="EMBL" id="TVO78150.1"/>
    </source>
</evidence>
<feature type="coiled-coil region" evidence="1">
    <location>
        <begin position="8"/>
        <end position="64"/>
    </location>
</feature>
<comment type="caution">
    <text evidence="2">The sequence shown here is derived from an EMBL/GenBank/DDBJ whole genome shotgun (WGS) entry which is preliminary data.</text>
</comment>
<evidence type="ECO:0008006" key="4">
    <source>
        <dbReference type="Google" id="ProtNLM"/>
    </source>
</evidence>
<dbReference type="AlphaFoldDB" id="A0A558E523"/>